<keyword evidence="4" id="KW-0566">Pantothenate biosynthesis</keyword>
<dbReference type="EC" id="1.1.1.169" evidence="2"/>
<dbReference type="RefSeq" id="WP_128175700.1">
    <property type="nucleotide sequence ID" value="NZ_CP071409.1"/>
</dbReference>
<feature type="domain" description="Ketopantoate reductase C-terminal" evidence="9">
    <location>
        <begin position="197"/>
        <end position="317"/>
    </location>
</feature>
<dbReference type="InterPro" id="IPR008927">
    <property type="entry name" value="6-PGluconate_DH-like_C_sf"/>
</dbReference>
<dbReference type="PANTHER" id="PTHR21708:SF45">
    <property type="entry name" value="2-DEHYDROPANTOATE 2-REDUCTASE"/>
    <property type="match status" value="1"/>
</dbReference>
<sequence length="339" mass="36886">MKVCIYGMGAIGCWLAVKLSQAGHEVITIAQGQTREVIAREGITLHEGTVTHNVNVACYEDPAELPHQDYVFVTVKSHSMASVARKIAPLMQKDTVAVSLQNGIPWWFCRGLSAPFSQRILTSIDPDGSILRAMPAESVIGGVVHVSCIREALAVSRLHKGNVLVLGEALGNSSERNERLVALLNHAGIDARISPKIHQDVWYKLWGNMTMNPIGTLTGATTDRILNDELLFPFVSNVIREAERIGNALNINPQQSVEELLTLAKSMGAMTTSMLQDSRAKRPLEIDALLSSIHELGIITAIETPFLSSLLGLVKLYAMENGLYPSHTTHDLPASDSPL</sequence>
<dbReference type="FunFam" id="1.10.1040.10:FF:000017">
    <property type="entry name" value="2-dehydropantoate 2-reductase"/>
    <property type="match status" value="1"/>
</dbReference>
<dbReference type="Pfam" id="PF08546">
    <property type="entry name" value="ApbA_C"/>
    <property type="match status" value="1"/>
</dbReference>
<dbReference type="EMBL" id="JMEE01000004">
    <property type="protein sequence ID" value="RWR03092.1"/>
    <property type="molecule type" value="Genomic_DNA"/>
</dbReference>
<name>A0A443IGC8_9GAMM</name>
<dbReference type="PANTHER" id="PTHR21708">
    <property type="entry name" value="PROBABLE 2-DEHYDROPANTOATE 2-REDUCTASE"/>
    <property type="match status" value="1"/>
</dbReference>
<evidence type="ECO:0000259" key="8">
    <source>
        <dbReference type="Pfam" id="PF02558"/>
    </source>
</evidence>
<evidence type="ECO:0000256" key="4">
    <source>
        <dbReference type="ARBA" id="ARBA00022655"/>
    </source>
</evidence>
<evidence type="ECO:0000256" key="5">
    <source>
        <dbReference type="ARBA" id="ARBA00023002"/>
    </source>
</evidence>
<dbReference type="InterPro" id="IPR051402">
    <property type="entry name" value="KPR-Related"/>
</dbReference>
<evidence type="ECO:0000313" key="11">
    <source>
        <dbReference type="Proteomes" id="UP000288794"/>
    </source>
</evidence>
<evidence type="ECO:0000256" key="1">
    <source>
        <dbReference type="ARBA" id="ARBA00004994"/>
    </source>
</evidence>
<dbReference type="Proteomes" id="UP000288794">
    <property type="component" value="Unassembled WGS sequence"/>
</dbReference>
<dbReference type="InterPro" id="IPR013328">
    <property type="entry name" value="6PGD_dom2"/>
</dbReference>
<protein>
    <recommendedName>
        <fullName evidence="3">2-dehydropantoate 2-reductase</fullName>
        <ecNumber evidence="2">1.1.1.169</ecNumber>
    </recommendedName>
    <alternativeName>
        <fullName evidence="6">Ketopantoate reductase</fullName>
    </alternativeName>
</protein>
<dbReference type="InterPro" id="IPR036291">
    <property type="entry name" value="NAD(P)-bd_dom_sf"/>
</dbReference>
<organism evidence="10 11">
    <name type="scientific">[Pantoea] beijingensis</name>
    <dbReference type="NCBI Taxonomy" id="1324864"/>
    <lineage>
        <taxon>Bacteria</taxon>
        <taxon>Pseudomonadati</taxon>
        <taxon>Pseudomonadota</taxon>
        <taxon>Gammaproteobacteria</taxon>
        <taxon>Enterobacterales</taxon>
        <taxon>Erwiniaceae</taxon>
        <taxon>Erwinia</taxon>
    </lineage>
</organism>
<dbReference type="InterPro" id="IPR013332">
    <property type="entry name" value="KPR_N"/>
</dbReference>
<dbReference type="Pfam" id="PF02558">
    <property type="entry name" value="ApbA"/>
    <property type="match status" value="1"/>
</dbReference>
<accession>A0A443IGC8</accession>
<comment type="catalytic activity">
    <reaction evidence="7">
        <text>(R)-pantoate + NADP(+) = 2-dehydropantoate + NADPH + H(+)</text>
        <dbReference type="Rhea" id="RHEA:16233"/>
        <dbReference type="ChEBI" id="CHEBI:11561"/>
        <dbReference type="ChEBI" id="CHEBI:15378"/>
        <dbReference type="ChEBI" id="CHEBI:15980"/>
        <dbReference type="ChEBI" id="CHEBI:57783"/>
        <dbReference type="ChEBI" id="CHEBI:58349"/>
        <dbReference type="EC" id="1.1.1.169"/>
    </reaction>
</comment>
<evidence type="ECO:0000256" key="6">
    <source>
        <dbReference type="ARBA" id="ARBA00032024"/>
    </source>
</evidence>
<reference evidence="10 11" key="1">
    <citation type="submission" date="2014-04" db="EMBL/GenBank/DDBJ databases">
        <title>Draft genome sequence of Pantoea beijingensis strain LMG 27579, an emerging pathogen to Pleurotus eryngii with potential industrial application.</title>
        <authorList>
            <person name="Xu F."/>
            <person name="Liu Y."/>
            <person name="Wang S."/>
            <person name="Yin Y."/>
            <person name="Ma Y."/>
            <person name="Zhao S."/>
            <person name="Rong C."/>
        </authorList>
    </citation>
    <scope>NUCLEOTIDE SEQUENCE [LARGE SCALE GENOMIC DNA]</scope>
    <source>
        <strain evidence="10 11">LMG 27579</strain>
    </source>
</reference>
<dbReference type="GO" id="GO:0005737">
    <property type="term" value="C:cytoplasm"/>
    <property type="evidence" value="ECO:0007669"/>
    <property type="project" value="TreeGrafter"/>
</dbReference>
<feature type="domain" description="Ketopantoate reductase N-terminal" evidence="8">
    <location>
        <begin position="3"/>
        <end position="167"/>
    </location>
</feature>
<evidence type="ECO:0000256" key="3">
    <source>
        <dbReference type="ARBA" id="ARBA00019465"/>
    </source>
</evidence>
<proteinExistence type="predicted"/>
<evidence type="ECO:0000259" key="9">
    <source>
        <dbReference type="Pfam" id="PF08546"/>
    </source>
</evidence>
<evidence type="ECO:0000256" key="7">
    <source>
        <dbReference type="ARBA" id="ARBA00048793"/>
    </source>
</evidence>
<keyword evidence="5" id="KW-0560">Oxidoreductase</keyword>
<dbReference type="GO" id="GO:0015940">
    <property type="term" value="P:pantothenate biosynthetic process"/>
    <property type="evidence" value="ECO:0007669"/>
    <property type="project" value="UniProtKB-UniPathway"/>
</dbReference>
<dbReference type="SUPFAM" id="SSF48179">
    <property type="entry name" value="6-phosphogluconate dehydrogenase C-terminal domain-like"/>
    <property type="match status" value="1"/>
</dbReference>
<dbReference type="Gene3D" id="1.10.1040.10">
    <property type="entry name" value="N-(1-d-carboxylethyl)-l-norvaline Dehydrogenase, domain 2"/>
    <property type="match status" value="1"/>
</dbReference>
<dbReference type="AlphaFoldDB" id="A0A443IGC8"/>
<evidence type="ECO:0000256" key="2">
    <source>
        <dbReference type="ARBA" id="ARBA00013014"/>
    </source>
</evidence>
<keyword evidence="11" id="KW-1185">Reference proteome</keyword>
<gene>
    <name evidence="10" type="ORF">ED28_04655</name>
</gene>
<dbReference type="UniPathway" id="UPA00028">
    <property type="reaction ID" value="UER00004"/>
</dbReference>
<evidence type="ECO:0000313" key="10">
    <source>
        <dbReference type="EMBL" id="RWR03092.1"/>
    </source>
</evidence>
<dbReference type="NCBIfam" id="NF005089">
    <property type="entry name" value="PRK06522.1-4"/>
    <property type="match status" value="1"/>
</dbReference>
<dbReference type="Gene3D" id="3.40.50.720">
    <property type="entry name" value="NAD(P)-binding Rossmann-like Domain"/>
    <property type="match status" value="1"/>
</dbReference>
<dbReference type="SUPFAM" id="SSF51735">
    <property type="entry name" value="NAD(P)-binding Rossmann-fold domains"/>
    <property type="match status" value="1"/>
</dbReference>
<comment type="caution">
    <text evidence="10">The sequence shown here is derived from an EMBL/GenBank/DDBJ whole genome shotgun (WGS) entry which is preliminary data.</text>
</comment>
<comment type="pathway">
    <text evidence="1">Cofactor biosynthesis; (R)-pantothenate biosynthesis; (R)-pantoate from 3-methyl-2-oxobutanoate: step 2/2.</text>
</comment>
<dbReference type="GO" id="GO:0008677">
    <property type="term" value="F:2-dehydropantoate 2-reductase activity"/>
    <property type="evidence" value="ECO:0007669"/>
    <property type="project" value="UniProtKB-EC"/>
</dbReference>
<dbReference type="InterPro" id="IPR013752">
    <property type="entry name" value="KPA_reductase"/>
</dbReference>